<sequence length="91" mass="10714">MVALQKITCPHCGTALSKWRTPEPSTWGTEFQYICFNDKCEYYVRGWQWMQEKFNAKSSYRYRYNPVNGESGPVPVWSPDALKNDIIQEIE</sequence>
<evidence type="ECO:0000259" key="1">
    <source>
        <dbReference type="Pfam" id="PF04606"/>
    </source>
</evidence>
<dbReference type="InterPro" id="IPR007684">
    <property type="entry name" value="Znf_Ogr/Delta"/>
</dbReference>
<comment type="caution">
    <text evidence="2">The sequence shown here is derived from an EMBL/GenBank/DDBJ whole genome shotgun (WGS) entry which is preliminary data.</text>
</comment>
<gene>
    <name evidence="2" type="ORF">A2161_21765</name>
</gene>
<proteinExistence type="predicted"/>
<name>A0A1F7S0N7_9BACT</name>
<dbReference type="Pfam" id="PF04606">
    <property type="entry name" value="Ogr_Delta"/>
    <property type="match status" value="1"/>
</dbReference>
<evidence type="ECO:0000313" key="3">
    <source>
        <dbReference type="Proteomes" id="UP000179266"/>
    </source>
</evidence>
<dbReference type="Proteomes" id="UP000179266">
    <property type="component" value="Unassembled WGS sequence"/>
</dbReference>
<protein>
    <recommendedName>
        <fullName evidence="1">Zinc finger Ogr/Delta-type domain-containing protein</fullName>
    </recommendedName>
</protein>
<accession>A0A1F7S0N7</accession>
<dbReference type="AlphaFoldDB" id="A0A1F7S0N7"/>
<organism evidence="2 3">
    <name type="scientific">Candidatus Schekmanbacteria bacterium RBG_13_48_7</name>
    <dbReference type="NCBI Taxonomy" id="1817878"/>
    <lineage>
        <taxon>Bacteria</taxon>
        <taxon>Candidatus Schekmaniibacteriota</taxon>
    </lineage>
</organism>
<evidence type="ECO:0000313" key="2">
    <source>
        <dbReference type="EMBL" id="OGL46667.1"/>
    </source>
</evidence>
<feature type="domain" description="Zinc finger Ogr/Delta-type" evidence="1">
    <location>
        <begin position="8"/>
        <end position="51"/>
    </location>
</feature>
<reference evidence="2 3" key="1">
    <citation type="journal article" date="2016" name="Nat. Commun.">
        <title>Thousands of microbial genomes shed light on interconnected biogeochemical processes in an aquifer system.</title>
        <authorList>
            <person name="Anantharaman K."/>
            <person name="Brown C.T."/>
            <person name="Hug L.A."/>
            <person name="Sharon I."/>
            <person name="Castelle C.J."/>
            <person name="Probst A.J."/>
            <person name="Thomas B.C."/>
            <person name="Singh A."/>
            <person name="Wilkins M.J."/>
            <person name="Karaoz U."/>
            <person name="Brodie E.L."/>
            <person name="Williams K.H."/>
            <person name="Hubbard S.S."/>
            <person name="Banfield J.F."/>
        </authorList>
    </citation>
    <scope>NUCLEOTIDE SEQUENCE [LARGE SCALE GENOMIC DNA]</scope>
</reference>
<dbReference type="EMBL" id="MGDD01000118">
    <property type="protein sequence ID" value="OGL46667.1"/>
    <property type="molecule type" value="Genomic_DNA"/>
</dbReference>